<reference evidence="1 2" key="1">
    <citation type="journal article" date="2018" name="Sci. Rep.">
        <title>Genomic signatures of local adaptation to the degree of environmental predictability in rotifers.</title>
        <authorList>
            <person name="Franch-Gras L."/>
            <person name="Hahn C."/>
            <person name="Garcia-Roger E.M."/>
            <person name="Carmona M.J."/>
            <person name="Serra M."/>
            <person name="Gomez A."/>
        </authorList>
    </citation>
    <scope>NUCLEOTIDE SEQUENCE [LARGE SCALE GENOMIC DNA]</scope>
    <source>
        <strain evidence="1">HYR1</strain>
    </source>
</reference>
<evidence type="ECO:0000313" key="2">
    <source>
        <dbReference type="Proteomes" id="UP000276133"/>
    </source>
</evidence>
<name>A0A3M7T3J7_BRAPC</name>
<comment type="caution">
    <text evidence="1">The sequence shown here is derived from an EMBL/GenBank/DDBJ whole genome shotgun (WGS) entry which is preliminary data.</text>
</comment>
<dbReference type="Proteomes" id="UP000276133">
    <property type="component" value="Unassembled WGS sequence"/>
</dbReference>
<dbReference type="EMBL" id="REGN01000360">
    <property type="protein sequence ID" value="RNA42507.1"/>
    <property type="molecule type" value="Genomic_DNA"/>
</dbReference>
<proteinExistence type="predicted"/>
<sequence>MLMFTYYLTPNPNPKPGLRPGPGLIISNTSFEMMIYTTLQKMDKINLGKLNAGYVKSKNFDLIILSIKN</sequence>
<evidence type="ECO:0000313" key="1">
    <source>
        <dbReference type="EMBL" id="RNA42507.1"/>
    </source>
</evidence>
<gene>
    <name evidence="1" type="ORF">BpHYR1_038678</name>
</gene>
<accession>A0A3M7T3J7</accession>
<keyword evidence="2" id="KW-1185">Reference proteome</keyword>
<dbReference type="AlphaFoldDB" id="A0A3M7T3J7"/>
<protein>
    <submittedName>
        <fullName evidence="1">Uncharacterized protein</fullName>
    </submittedName>
</protein>
<organism evidence="1 2">
    <name type="scientific">Brachionus plicatilis</name>
    <name type="common">Marine rotifer</name>
    <name type="synonym">Brachionus muelleri</name>
    <dbReference type="NCBI Taxonomy" id="10195"/>
    <lineage>
        <taxon>Eukaryota</taxon>
        <taxon>Metazoa</taxon>
        <taxon>Spiralia</taxon>
        <taxon>Gnathifera</taxon>
        <taxon>Rotifera</taxon>
        <taxon>Eurotatoria</taxon>
        <taxon>Monogononta</taxon>
        <taxon>Pseudotrocha</taxon>
        <taxon>Ploima</taxon>
        <taxon>Brachionidae</taxon>
        <taxon>Brachionus</taxon>
    </lineage>
</organism>